<dbReference type="PIRSF" id="PIRSF001112">
    <property type="entry name" value="Epoxide_hydrolase"/>
    <property type="match status" value="1"/>
</dbReference>
<evidence type="ECO:0000256" key="2">
    <source>
        <dbReference type="ARBA" id="ARBA00004111"/>
    </source>
</evidence>
<dbReference type="EC" id="3.3.2.9" evidence="6"/>
<evidence type="ECO:0000256" key="6">
    <source>
        <dbReference type="PIRNR" id="PIRNR001112"/>
    </source>
</evidence>
<keyword evidence="6" id="KW-0256">Endoplasmic reticulum</keyword>
<keyword evidence="10" id="KW-1185">Reference proteome</keyword>
<protein>
    <recommendedName>
        <fullName evidence="6">Epoxide hydrolase</fullName>
        <ecNumber evidence="6">3.3.2.9</ecNumber>
    </recommendedName>
</protein>
<comment type="subcellular location">
    <subcellularLocation>
        <location evidence="6">Endoplasmic reticulum membrane</location>
    </subcellularLocation>
    <subcellularLocation>
        <location evidence="2">Microsome membrane</location>
        <topology evidence="2">Single-pass membrane protein</topology>
    </subcellularLocation>
</comment>
<dbReference type="InterPro" id="IPR000639">
    <property type="entry name" value="Epox_hydrolase-like"/>
</dbReference>
<proteinExistence type="inferred from homology"/>
<feature type="chain" id="PRO_5046261043" description="Epoxide hydrolase" evidence="7">
    <location>
        <begin position="18"/>
        <end position="452"/>
    </location>
</feature>
<evidence type="ECO:0000313" key="9">
    <source>
        <dbReference type="EMBL" id="CAL8103888.1"/>
    </source>
</evidence>
<evidence type="ECO:0000256" key="5">
    <source>
        <dbReference type="ARBA" id="ARBA00022801"/>
    </source>
</evidence>
<keyword evidence="6" id="KW-0472">Membrane</keyword>
<name>A0ABP1QHV4_9HEXA</name>
<gene>
    <name evidence="9" type="ORF">ODALV1_LOCUS11585</name>
</gene>
<dbReference type="PANTHER" id="PTHR21661">
    <property type="entry name" value="EPOXIDE HYDROLASE 1-RELATED"/>
    <property type="match status" value="1"/>
</dbReference>
<dbReference type="Gene3D" id="3.40.50.1820">
    <property type="entry name" value="alpha/beta hydrolase"/>
    <property type="match status" value="1"/>
</dbReference>
<evidence type="ECO:0000256" key="1">
    <source>
        <dbReference type="ARBA" id="ARBA00000221"/>
    </source>
</evidence>
<comment type="similarity">
    <text evidence="3 6">Belongs to the peptidase S33 family.</text>
</comment>
<dbReference type="InterPro" id="IPR016292">
    <property type="entry name" value="Epoxide_hydrolase"/>
</dbReference>
<evidence type="ECO:0000313" key="10">
    <source>
        <dbReference type="Proteomes" id="UP001642540"/>
    </source>
</evidence>
<reference evidence="9 10" key="1">
    <citation type="submission" date="2024-08" db="EMBL/GenBank/DDBJ databases">
        <authorList>
            <person name="Cucini C."/>
            <person name="Frati F."/>
        </authorList>
    </citation>
    <scope>NUCLEOTIDE SEQUENCE [LARGE SCALE GENOMIC DNA]</scope>
</reference>
<dbReference type="EMBL" id="CAXLJM020000035">
    <property type="protein sequence ID" value="CAL8103888.1"/>
    <property type="molecule type" value="Genomic_DNA"/>
</dbReference>
<dbReference type="Proteomes" id="UP001642540">
    <property type="component" value="Unassembled WGS sequence"/>
</dbReference>
<dbReference type="PANTHER" id="PTHR21661:SF35">
    <property type="entry name" value="EPOXIDE HYDROLASE"/>
    <property type="match status" value="1"/>
</dbReference>
<evidence type="ECO:0000259" key="8">
    <source>
        <dbReference type="Pfam" id="PF06441"/>
    </source>
</evidence>
<comment type="catalytic activity">
    <reaction evidence="6">
        <text>cis-stilbene oxide + H2O = (1R,2R)-hydrobenzoin</text>
        <dbReference type="Rhea" id="RHEA:23900"/>
        <dbReference type="ChEBI" id="CHEBI:15377"/>
        <dbReference type="ChEBI" id="CHEBI:50004"/>
        <dbReference type="ChEBI" id="CHEBI:50014"/>
        <dbReference type="EC" id="3.3.2.9"/>
    </reaction>
</comment>
<keyword evidence="7" id="KW-0732">Signal</keyword>
<feature type="domain" description="Epoxide hydrolase N-terminal" evidence="8">
    <location>
        <begin position="51"/>
        <end position="163"/>
    </location>
</feature>
<accession>A0ABP1QHV4</accession>
<feature type="signal peptide" evidence="7">
    <location>
        <begin position="1"/>
        <end position="17"/>
    </location>
</feature>
<dbReference type="InterPro" id="IPR029058">
    <property type="entry name" value="AB_hydrolase_fold"/>
</dbReference>
<comment type="catalytic activity">
    <reaction evidence="1 6">
        <text>1-(4-methoxyphenyl)-N-methyl-N-[(3-methyloxetan-3-yl)methyl]methanamine + H2O = 2-{[(4-methoxybenzyl)(methyl)amino]methyl}-2-methylpropane-1,3-diol</text>
        <dbReference type="Rhea" id="RHEA:55764"/>
        <dbReference type="ChEBI" id="CHEBI:15377"/>
        <dbReference type="ChEBI" id="CHEBI:139161"/>
        <dbReference type="ChEBI" id="CHEBI:139164"/>
        <dbReference type="EC" id="3.3.2.9"/>
    </reaction>
</comment>
<evidence type="ECO:0000256" key="3">
    <source>
        <dbReference type="ARBA" id="ARBA00010088"/>
    </source>
</evidence>
<dbReference type="SUPFAM" id="SSF53474">
    <property type="entry name" value="alpha/beta-Hydrolases"/>
    <property type="match status" value="1"/>
</dbReference>
<keyword evidence="4 6" id="KW-0058">Aromatic hydrocarbons catabolism</keyword>
<keyword evidence="5 6" id="KW-0378">Hydrolase</keyword>
<evidence type="ECO:0000256" key="4">
    <source>
        <dbReference type="ARBA" id="ARBA00022797"/>
    </source>
</evidence>
<dbReference type="InterPro" id="IPR010497">
    <property type="entry name" value="Epoxide_hydro_N"/>
</dbReference>
<dbReference type="PRINTS" id="PR00412">
    <property type="entry name" value="EPOXHYDRLASE"/>
</dbReference>
<sequence length="452" mass="50879">MGLITKILILVLTVGTAYVGLKICQPDPVPVVEDEYWGPKSDQGKKEDSSIRPFKIDIPAATLDDLKGRLKRELDSNRLVSPLEGVGFEYGFNSKFLKTVGNHWLSKYDWKVREKLLNKYPHFKTKIGGLDIHFQHVKPKAKNGVAPRPLLLIHGWPGSIVEFQKIIPLLSEPKNSKYNYELVIPSLPGYGFSDPAARRGLSTTEMGNIFKRLMKRLGHEKFYVMGGDWGAMITMDMASVYPGNVIAAQSNMCSSISTGLTHVRYILATLLPTFLMTPEETKVVLPYSKLISDLFRESGYAHIHMTKPDTVGVALTHSPLGLAAYILEKFSTWTDKSWMNREDGGILENFTMDELLDNVMVYWVTGSMTSSQRLYAEAMDPAKKHKLDRVPTEVPFSCQFMPNEIIVQPRFSLVDKLKNIQRYSISPKGGHFGAFEAPEVVAEDAITHFEKF</sequence>
<organism evidence="9 10">
    <name type="scientific">Orchesella dallaii</name>
    <dbReference type="NCBI Taxonomy" id="48710"/>
    <lineage>
        <taxon>Eukaryota</taxon>
        <taxon>Metazoa</taxon>
        <taxon>Ecdysozoa</taxon>
        <taxon>Arthropoda</taxon>
        <taxon>Hexapoda</taxon>
        <taxon>Collembola</taxon>
        <taxon>Entomobryomorpha</taxon>
        <taxon>Entomobryoidea</taxon>
        <taxon>Orchesellidae</taxon>
        <taxon>Orchesellinae</taxon>
        <taxon>Orchesella</taxon>
    </lineage>
</organism>
<comment type="caution">
    <text evidence="9">The sequence shown here is derived from an EMBL/GenBank/DDBJ whole genome shotgun (WGS) entry which is preliminary data.</text>
</comment>
<evidence type="ECO:0000256" key="7">
    <source>
        <dbReference type="SAM" id="SignalP"/>
    </source>
</evidence>
<dbReference type="Pfam" id="PF06441">
    <property type="entry name" value="EHN"/>
    <property type="match status" value="1"/>
</dbReference>